<dbReference type="EMBL" id="CP011114">
    <property type="protein sequence ID" value="AKG36833.1"/>
    <property type="molecule type" value="Genomic_DNA"/>
</dbReference>
<organism evidence="1 2">
    <name type="scientific">Paenibacillus durus ATCC 35681</name>
    <dbReference type="NCBI Taxonomy" id="1333534"/>
    <lineage>
        <taxon>Bacteria</taxon>
        <taxon>Bacillati</taxon>
        <taxon>Bacillota</taxon>
        <taxon>Bacilli</taxon>
        <taxon>Bacillales</taxon>
        <taxon>Paenibacillaceae</taxon>
        <taxon>Paenibacillus</taxon>
    </lineage>
</organism>
<accession>A0A0F7FDD8</accession>
<sequence>MVMEKSLQDKLNDYYHLAQYHMKLAHIMRNHHQFETALFLCHSALISMIRALYIYENKVESDSEISLIDLLLLIHTDYYPGLDIVVFIGELNYIVSEGDKGLEVVKVEDGDRLIVKTEEILGKLSKRMKKHC</sequence>
<gene>
    <name evidence="1" type="ORF">VK70_21890</name>
</gene>
<dbReference type="HOGENOM" id="CLU_128177_0_0_9"/>
<name>A0A0F7FDD8_PAEDU</name>
<proteinExistence type="predicted"/>
<evidence type="ECO:0000313" key="2">
    <source>
        <dbReference type="Proteomes" id="UP000034189"/>
    </source>
</evidence>
<reference evidence="1 2" key="2">
    <citation type="journal article" date="2016" name="Genome Announc.">
        <title>Genome Sequence of a Gram-Positive Diazotroph, Paenibacillus durus Type Strain ATCC 35681.</title>
        <authorList>
            <person name="Halim M.A."/>
            <person name="Rahman A.Y."/>
            <person name="Sim K.S."/>
            <person name="Yam H.C."/>
            <person name="Rahim A.A."/>
            <person name="Ghazali A.H."/>
            <person name="Najimudin N."/>
        </authorList>
    </citation>
    <scope>NUCLEOTIDE SEQUENCE [LARGE SCALE GENOMIC DNA]</scope>
    <source>
        <strain evidence="1 2">ATCC 35681</strain>
    </source>
</reference>
<protein>
    <submittedName>
        <fullName evidence="1">Uncharacterized protein</fullName>
    </submittedName>
</protein>
<dbReference type="PATRIC" id="fig|1333534.5.peg.4806"/>
<dbReference type="Proteomes" id="UP000034189">
    <property type="component" value="Chromosome"/>
</dbReference>
<dbReference type="AlphaFoldDB" id="A0A0F7FDD8"/>
<evidence type="ECO:0000313" key="1">
    <source>
        <dbReference type="EMBL" id="AKG36833.1"/>
    </source>
</evidence>
<reference evidence="1 2" key="1">
    <citation type="submission" date="2015-03" db="EMBL/GenBank/DDBJ databases">
        <authorList>
            <person name="Abdul Halim M."/>
        </authorList>
    </citation>
    <scope>NUCLEOTIDE SEQUENCE [LARGE SCALE GENOMIC DNA]</scope>
    <source>
        <strain evidence="1 2">ATCC 35681</strain>
    </source>
</reference>